<keyword evidence="2" id="KW-1185">Reference proteome</keyword>
<sequence>MSTSGEEMSDESLLPLQAEETIEKFFKKNKTWSLLKFLKFRAENDDFTCNRRKEHGLYKKALDVLAVNNAQAQDLLPGFKTYVTAITQPDAYVPTGYSQAMNEKSSEGVINFWAMIEKKCNEERIEKER</sequence>
<proteinExistence type="predicted"/>
<dbReference type="EMBL" id="CAJVPP010018891">
    <property type="protein sequence ID" value="CAG8736668.1"/>
    <property type="molecule type" value="Genomic_DNA"/>
</dbReference>
<accession>A0A9N9IK36</accession>
<evidence type="ECO:0000313" key="1">
    <source>
        <dbReference type="EMBL" id="CAG8736668.1"/>
    </source>
</evidence>
<reference evidence="1" key="1">
    <citation type="submission" date="2021-06" db="EMBL/GenBank/DDBJ databases">
        <authorList>
            <person name="Kallberg Y."/>
            <person name="Tangrot J."/>
            <person name="Rosling A."/>
        </authorList>
    </citation>
    <scope>NUCLEOTIDE SEQUENCE</scope>
    <source>
        <strain evidence="1">87-6 pot B 2015</strain>
    </source>
</reference>
<organism evidence="1 2">
    <name type="scientific">Funneliformis mosseae</name>
    <name type="common">Endomycorrhizal fungus</name>
    <name type="synonym">Glomus mosseae</name>
    <dbReference type="NCBI Taxonomy" id="27381"/>
    <lineage>
        <taxon>Eukaryota</taxon>
        <taxon>Fungi</taxon>
        <taxon>Fungi incertae sedis</taxon>
        <taxon>Mucoromycota</taxon>
        <taxon>Glomeromycotina</taxon>
        <taxon>Glomeromycetes</taxon>
        <taxon>Glomerales</taxon>
        <taxon>Glomeraceae</taxon>
        <taxon>Funneliformis</taxon>
    </lineage>
</organism>
<comment type="caution">
    <text evidence="1">The sequence shown here is derived from an EMBL/GenBank/DDBJ whole genome shotgun (WGS) entry which is preliminary data.</text>
</comment>
<feature type="non-terminal residue" evidence="1">
    <location>
        <position position="129"/>
    </location>
</feature>
<protein>
    <submittedName>
        <fullName evidence="1">14231_t:CDS:1</fullName>
    </submittedName>
</protein>
<dbReference type="AlphaFoldDB" id="A0A9N9IK36"/>
<name>A0A9N9IK36_FUNMO</name>
<evidence type="ECO:0000313" key="2">
    <source>
        <dbReference type="Proteomes" id="UP000789375"/>
    </source>
</evidence>
<dbReference type="Proteomes" id="UP000789375">
    <property type="component" value="Unassembled WGS sequence"/>
</dbReference>
<gene>
    <name evidence="1" type="ORF">FMOSSE_LOCUS15925</name>
</gene>